<evidence type="ECO:0000313" key="1">
    <source>
        <dbReference type="EMBL" id="GJD91637.1"/>
    </source>
</evidence>
<reference evidence="1" key="2">
    <citation type="submission" date="2021-08" db="EMBL/GenBank/DDBJ databases">
        <authorList>
            <person name="Tani A."/>
            <person name="Ola A."/>
            <person name="Ogura Y."/>
            <person name="Katsura K."/>
            <person name="Hayashi T."/>
        </authorList>
    </citation>
    <scope>NUCLEOTIDE SEQUENCE</scope>
    <source>
        <strain evidence="1">DSM 16372</strain>
    </source>
</reference>
<gene>
    <name evidence="1" type="ORF">BHAOGJBA_5185</name>
</gene>
<evidence type="ECO:0008006" key="3">
    <source>
        <dbReference type="Google" id="ProtNLM"/>
    </source>
</evidence>
<keyword evidence="2" id="KW-1185">Reference proteome</keyword>
<dbReference type="Proteomes" id="UP001055247">
    <property type="component" value="Unassembled WGS sequence"/>
</dbReference>
<protein>
    <recommendedName>
        <fullName evidence="3">DUF1254 domain-containing protein</fullName>
    </recommendedName>
</protein>
<dbReference type="EMBL" id="BPQO01000029">
    <property type="protein sequence ID" value="GJD91637.1"/>
    <property type="molecule type" value="Genomic_DNA"/>
</dbReference>
<comment type="caution">
    <text evidence="1">The sequence shown here is derived from an EMBL/GenBank/DDBJ whole genome shotgun (WGS) entry which is preliminary data.</text>
</comment>
<name>A0AAV4ZU06_9HYPH</name>
<organism evidence="1 2">
    <name type="scientific">Methylobacterium hispanicum</name>
    <dbReference type="NCBI Taxonomy" id="270350"/>
    <lineage>
        <taxon>Bacteria</taxon>
        <taxon>Pseudomonadati</taxon>
        <taxon>Pseudomonadota</taxon>
        <taxon>Alphaproteobacteria</taxon>
        <taxon>Hyphomicrobiales</taxon>
        <taxon>Methylobacteriaceae</taxon>
        <taxon>Methylobacterium</taxon>
    </lineage>
</organism>
<evidence type="ECO:0000313" key="2">
    <source>
        <dbReference type="Proteomes" id="UP001055247"/>
    </source>
</evidence>
<accession>A0AAV4ZU06</accession>
<dbReference type="AlphaFoldDB" id="A0AAV4ZU06"/>
<sequence length="224" mass="23001">MSTSPSSIALPKPRRLPLVLLAAAAMAGAFALLPGDRRDADGTVLRSGGSFFRFEAAYIVKRTGAPLTFDVVVPCQQTLKAYVTKGGSVTAADSATAPYPWLAVAETKDGAALAVDVPRSCGTELSTRAAGERLVPSATWYDSVGDLASAAGAARAVDYAAPSSEVEFLSASVVTASFSDYAGQIRRQLAAGSVQGAGTPFGFSEAQVAAGMPPKARRLEARAQ</sequence>
<proteinExistence type="predicted"/>
<reference evidence="1" key="1">
    <citation type="journal article" date="2016" name="Front. Microbiol.">
        <title>Genome Sequence of the Piezophilic, Mesophilic Sulfate-Reducing Bacterium Desulfovibrio indicus J2T.</title>
        <authorList>
            <person name="Cao J."/>
            <person name="Maignien L."/>
            <person name="Shao Z."/>
            <person name="Alain K."/>
            <person name="Jebbar M."/>
        </authorList>
    </citation>
    <scope>NUCLEOTIDE SEQUENCE</scope>
    <source>
        <strain evidence="1">DSM 16372</strain>
    </source>
</reference>